<organism evidence="5 6">
    <name type="scientific">Candidatus Uhrbacteria bacterium GW2011_GWF2_46_218</name>
    <dbReference type="NCBI Taxonomy" id="1619001"/>
    <lineage>
        <taxon>Bacteria</taxon>
        <taxon>Candidatus Uhriibacteriota</taxon>
    </lineage>
</organism>
<dbReference type="Proteomes" id="UP000034705">
    <property type="component" value="Unassembled WGS sequence"/>
</dbReference>
<dbReference type="InterPro" id="IPR002068">
    <property type="entry name" value="A-crystallin/Hsp20_dom"/>
</dbReference>
<comment type="caution">
    <text evidence="5">The sequence shown here is derived from an EMBL/GenBank/DDBJ whole genome shotgun (WGS) entry which is preliminary data.</text>
</comment>
<evidence type="ECO:0000256" key="2">
    <source>
        <dbReference type="RuleBase" id="RU003616"/>
    </source>
</evidence>
<evidence type="ECO:0000313" key="5">
    <source>
        <dbReference type="EMBL" id="KKU31423.1"/>
    </source>
</evidence>
<dbReference type="AlphaFoldDB" id="A0A0G1RN74"/>
<evidence type="ECO:0000259" key="4">
    <source>
        <dbReference type="PROSITE" id="PS01031"/>
    </source>
</evidence>
<feature type="compositionally biased region" description="Low complexity" evidence="3">
    <location>
        <begin position="1"/>
        <end position="12"/>
    </location>
</feature>
<dbReference type="PANTHER" id="PTHR11527">
    <property type="entry name" value="HEAT-SHOCK PROTEIN 20 FAMILY MEMBER"/>
    <property type="match status" value="1"/>
</dbReference>
<comment type="similarity">
    <text evidence="1 2">Belongs to the small heat shock protein (HSP20) family.</text>
</comment>
<sequence length="131" mass="14294">MSSSPFTLSSTSDADTSWFGEPEGQLSVDVIETPQEIVVRSAIAGVRSSDLDITLSHDTLTIRGKRHAHHEEQGTIHVQECYWGSFSRSIILPCLVESDSVDAVLQNGILTITIKKKSTSSHVSVIDLEDL</sequence>
<reference evidence="5 6" key="1">
    <citation type="journal article" date="2015" name="Nature">
        <title>rRNA introns, odd ribosomes, and small enigmatic genomes across a large radiation of phyla.</title>
        <authorList>
            <person name="Brown C.T."/>
            <person name="Hug L.A."/>
            <person name="Thomas B.C."/>
            <person name="Sharon I."/>
            <person name="Castelle C.J."/>
            <person name="Singh A."/>
            <person name="Wilkins M.J."/>
            <person name="Williams K.H."/>
            <person name="Banfield J.F."/>
        </authorList>
    </citation>
    <scope>NUCLEOTIDE SEQUENCE [LARGE SCALE GENOMIC DNA]</scope>
</reference>
<evidence type="ECO:0000313" key="6">
    <source>
        <dbReference type="Proteomes" id="UP000034705"/>
    </source>
</evidence>
<gene>
    <name evidence="5" type="ORF">UX45_C0028G0004</name>
</gene>
<name>A0A0G1RN74_9BACT</name>
<dbReference type="CDD" id="cd06464">
    <property type="entry name" value="ACD_sHsps-like"/>
    <property type="match status" value="1"/>
</dbReference>
<evidence type="ECO:0000256" key="3">
    <source>
        <dbReference type="SAM" id="MobiDB-lite"/>
    </source>
</evidence>
<protein>
    <recommendedName>
        <fullName evidence="4">SHSP domain-containing protein</fullName>
    </recommendedName>
</protein>
<accession>A0A0G1RN74</accession>
<feature type="region of interest" description="Disordered" evidence="3">
    <location>
        <begin position="1"/>
        <end position="21"/>
    </location>
</feature>
<dbReference type="Pfam" id="PF00011">
    <property type="entry name" value="HSP20"/>
    <property type="match status" value="1"/>
</dbReference>
<dbReference type="Gene3D" id="2.60.40.790">
    <property type="match status" value="1"/>
</dbReference>
<dbReference type="SUPFAM" id="SSF49764">
    <property type="entry name" value="HSP20-like chaperones"/>
    <property type="match status" value="1"/>
</dbReference>
<feature type="domain" description="SHSP" evidence="4">
    <location>
        <begin position="19"/>
        <end position="131"/>
    </location>
</feature>
<dbReference type="InterPro" id="IPR031107">
    <property type="entry name" value="Small_HSP"/>
</dbReference>
<proteinExistence type="inferred from homology"/>
<dbReference type="InterPro" id="IPR008978">
    <property type="entry name" value="HSP20-like_chaperone"/>
</dbReference>
<dbReference type="EMBL" id="LCMG01000028">
    <property type="protein sequence ID" value="KKU31423.1"/>
    <property type="molecule type" value="Genomic_DNA"/>
</dbReference>
<dbReference type="PROSITE" id="PS01031">
    <property type="entry name" value="SHSP"/>
    <property type="match status" value="1"/>
</dbReference>
<evidence type="ECO:0000256" key="1">
    <source>
        <dbReference type="PROSITE-ProRule" id="PRU00285"/>
    </source>
</evidence>